<dbReference type="GO" id="GO:0012505">
    <property type="term" value="C:endomembrane system"/>
    <property type="evidence" value="ECO:0007669"/>
    <property type="project" value="UniProtKB-SubCell"/>
</dbReference>
<feature type="transmembrane region" description="Helical" evidence="7">
    <location>
        <begin position="137"/>
        <end position="156"/>
    </location>
</feature>
<reference evidence="8 9" key="1">
    <citation type="journal article" date="2005" name="PLoS Biol.">
        <title>The genomes of Oryza sativa: a history of duplications.</title>
        <authorList>
            <person name="Yu J."/>
            <person name="Wang J."/>
            <person name="Lin W."/>
            <person name="Li S."/>
            <person name="Li H."/>
            <person name="Zhou J."/>
            <person name="Ni P."/>
            <person name="Dong W."/>
            <person name="Hu S."/>
            <person name="Zeng C."/>
            <person name="Zhang J."/>
            <person name="Zhang Y."/>
            <person name="Li R."/>
            <person name="Xu Z."/>
            <person name="Li S."/>
            <person name="Li X."/>
            <person name="Zheng H."/>
            <person name="Cong L."/>
            <person name="Lin L."/>
            <person name="Yin J."/>
            <person name="Geng J."/>
            <person name="Li G."/>
            <person name="Shi J."/>
            <person name="Liu J."/>
            <person name="Lv H."/>
            <person name="Li J."/>
            <person name="Wang J."/>
            <person name="Deng Y."/>
            <person name="Ran L."/>
            <person name="Shi X."/>
            <person name="Wang X."/>
            <person name="Wu Q."/>
            <person name="Li C."/>
            <person name="Ren X."/>
            <person name="Wang J."/>
            <person name="Wang X."/>
            <person name="Li D."/>
            <person name="Liu D."/>
            <person name="Zhang X."/>
            <person name="Ji Z."/>
            <person name="Zhao W."/>
            <person name="Sun Y."/>
            <person name="Zhang Z."/>
            <person name="Bao J."/>
            <person name="Han Y."/>
            <person name="Dong L."/>
            <person name="Ji J."/>
            <person name="Chen P."/>
            <person name="Wu S."/>
            <person name="Liu J."/>
            <person name="Xiao Y."/>
            <person name="Bu D."/>
            <person name="Tan J."/>
            <person name="Yang L."/>
            <person name="Ye C."/>
            <person name="Zhang J."/>
            <person name="Xu J."/>
            <person name="Zhou Y."/>
            <person name="Yu Y."/>
            <person name="Zhang B."/>
            <person name="Zhuang S."/>
            <person name="Wei H."/>
            <person name="Liu B."/>
            <person name="Lei M."/>
            <person name="Yu H."/>
            <person name="Li Y."/>
            <person name="Xu H."/>
            <person name="Wei S."/>
            <person name="He X."/>
            <person name="Fang L."/>
            <person name="Zhang Z."/>
            <person name="Zhang Y."/>
            <person name="Huang X."/>
            <person name="Su Z."/>
            <person name="Tong W."/>
            <person name="Li J."/>
            <person name="Tong Z."/>
            <person name="Li S."/>
            <person name="Ye J."/>
            <person name="Wang L."/>
            <person name="Fang L."/>
            <person name="Lei T."/>
            <person name="Chen C."/>
            <person name="Chen H."/>
            <person name="Xu Z."/>
            <person name="Li H."/>
            <person name="Huang H."/>
            <person name="Zhang F."/>
            <person name="Xu H."/>
            <person name="Li N."/>
            <person name="Zhao C."/>
            <person name="Li S."/>
            <person name="Dong L."/>
            <person name="Huang Y."/>
            <person name="Li L."/>
            <person name="Xi Y."/>
            <person name="Qi Q."/>
            <person name="Li W."/>
            <person name="Zhang B."/>
            <person name="Hu W."/>
            <person name="Zhang Y."/>
            <person name="Tian X."/>
            <person name="Jiao Y."/>
            <person name="Liang X."/>
            <person name="Jin J."/>
            <person name="Gao L."/>
            <person name="Zheng W."/>
            <person name="Hao B."/>
            <person name="Liu S."/>
            <person name="Wang W."/>
            <person name="Yuan L."/>
            <person name="Cao M."/>
            <person name="McDermott J."/>
            <person name="Samudrala R."/>
            <person name="Wang J."/>
            <person name="Wong G.K."/>
            <person name="Yang H."/>
        </authorList>
    </citation>
    <scope>NUCLEOTIDE SEQUENCE [LARGE SCALE GENOMIC DNA]</scope>
    <source>
        <strain evidence="9">cv. 93-11</strain>
    </source>
</reference>
<keyword evidence="2 7" id="KW-0812">Transmembrane</keyword>
<dbReference type="AlphaFoldDB" id="A2YR25"/>
<dbReference type="STRING" id="39946.A2YR25"/>
<evidence type="ECO:0000256" key="3">
    <source>
        <dbReference type="ARBA" id="ARBA00022729"/>
    </source>
</evidence>
<feature type="transmembrane region" description="Helical" evidence="7">
    <location>
        <begin position="54"/>
        <end position="75"/>
    </location>
</feature>
<protein>
    <submittedName>
        <fullName evidence="8">Uncharacterized protein</fullName>
    </submittedName>
</protein>
<comment type="subcellular location">
    <subcellularLocation>
        <location evidence="1">Endomembrane system</location>
        <topology evidence="1">Multi-pass membrane protein</topology>
    </subcellularLocation>
</comment>
<dbReference type="HOGENOM" id="CLU_103513_0_0_1"/>
<keyword evidence="9" id="KW-1185">Reference proteome</keyword>
<dbReference type="OrthoDB" id="1667348at2759"/>
<evidence type="ECO:0000256" key="4">
    <source>
        <dbReference type="ARBA" id="ARBA00022989"/>
    </source>
</evidence>
<gene>
    <name evidence="8" type="ORF">OsI_27752</name>
</gene>
<proteinExistence type="inferred from homology"/>
<dbReference type="InterPro" id="IPR009606">
    <property type="entry name" value="DEAL/Modifying_wall_lignin1/2"/>
</dbReference>
<keyword evidence="3" id="KW-0732">Signal</keyword>
<dbReference type="Proteomes" id="UP000007015">
    <property type="component" value="Chromosome 8"/>
</dbReference>
<evidence type="ECO:0000313" key="9">
    <source>
        <dbReference type="Proteomes" id="UP000007015"/>
    </source>
</evidence>
<evidence type="ECO:0000256" key="2">
    <source>
        <dbReference type="ARBA" id="ARBA00022692"/>
    </source>
</evidence>
<keyword evidence="5 7" id="KW-0472">Membrane</keyword>
<feature type="transmembrane region" description="Helical" evidence="7">
    <location>
        <begin position="96"/>
        <end position="117"/>
    </location>
</feature>
<dbReference type="Gramene" id="BGIOSGA027965-TA">
    <property type="protein sequence ID" value="BGIOSGA027965-PA"/>
    <property type="gene ID" value="BGIOSGA027965"/>
</dbReference>
<accession>A2YR25</accession>
<dbReference type="Pfam" id="PF06749">
    <property type="entry name" value="DUF1218"/>
    <property type="match status" value="1"/>
</dbReference>
<evidence type="ECO:0000256" key="5">
    <source>
        <dbReference type="ARBA" id="ARBA00023136"/>
    </source>
</evidence>
<evidence type="ECO:0000256" key="1">
    <source>
        <dbReference type="ARBA" id="ARBA00004127"/>
    </source>
</evidence>
<evidence type="ECO:0000313" key="8">
    <source>
        <dbReference type="EMBL" id="EAZ05536.1"/>
    </source>
</evidence>
<dbReference type="EMBL" id="CM000133">
    <property type="protein sequence ID" value="EAZ05536.1"/>
    <property type="molecule type" value="Genomic_DNA"/>
</dbReference>
<name>A2YR25_ORYSI</name>
<dbReference type="InterPro" id="IPR052222">
    <property type="entry name" value="DESIGUAL"/>
</dbReference>
<organism evidence="8 9">
    <name type="scientific">Oryza sativa subsp. indica</name>
    <name type="common">Rice</name>
    <dbReference type="NCBI Taxonomy" id="39946"/>
    <lineage>
        <taxon>Eukaryota</taxon>
        <taxon>Viridiplantae</taxon>
        <taxon>Streptophyta</taxon>
        <taxon>Embryophyta</taxon>
        <taxon>Tracheophyta</taxon>
        <taxon>Spermatophyta</taxon>
        <taxon>Magnoliopsida</taxon>
        <taxon>Liliopsida</taxon>
        <taxon>Poales</taxon>
        <taxon>Poaceae</taxon>
        <taxon>BOP clade</taxon>
        <taxon>Oryzoideae</taxon>
        <taxon>Oryzeae</taxon>
        <taxon>Oryzinae</taxon>
        <taxon>Oryza</taxon>
        <taxon>Oryza sativa</taxon>
    </lineage>
</organism>
<comment type="similarity">
    <text evidence="6">Belongs to the DESIGUAL family.</text>
</comment>
<keyword evidence="4 7" id="KW-1133">Transmembrane helix</keyword>
<evidence type="ECO:0000256" key="7">
    <source>
        <dbReference type="SAM" id="Phobius"/>
    </source>
</evidence>
<evidence type="ECO:0000256" key="6">
    <source>
        <dbReference type="ARBA" id="ARBA00029467"/>
    </source>
</evidence>
<sequence>MARATIGAAILVCVVILALDVTAGILGLQAQIAQNKVKKVRVLFIECEQSSSKAYQLGLAAAVLLVAAHAVANFLGGCACICSQMEFIRASINRKLAATLIVLSWLALIAGFSLLLAGAMRNSSPQRKCSLAQGQTLSLGGILCFVHAGVTVAYYVTANAAAYELP</sequence>
<dbReference type="OMA" id="NVGFFIC"/>
<dbReference type="PANTHER" id="PTHR31769">
    <property type="entry name" value="OS07G0462200 PROTEIN-RELATED"/>
    <property type="match status" value="1"/>
</dbReference>